<keyword evidence="3" id="KW-0963">Cytoplasm</keyword>
<dbReference type="Gene3D" id="3.90.1150.10">
    <property type="entry name" value="Aspartate Aminotransferase, domain 1"/>
    <property type="match status" value="1"/>
</dbReference>
<dbReference type="GO" id="GO:0003992">
    <property type="term" value="F:N2-acetyl-L-ornithine:2-oxoglutarate 5-aminotransferase activity"/>
    <property type="evidence" value="ECO:0007669"/>
    <property type="project" value="UniProtKB-UniRule"/>
</dbReference>
<dbReference type="GO" id="GO:0005737">
    <property type="term" value="C:cytoplasm"/>
    <property type="evidence" value="ECO:0007669"/>
    <property type="project" value="UniProtKB-SubCell"/>
</dbReference>
<keyword evidence="5" id="KW-1185">Reference proteome</keyword>
<dbReference type="PANTHER" id="PTHR11986:SF113">
    <property type="entry name" value="SUCCINYLORNITHINE TRANSAMINASE"/>
    <property type="match status" value="1"/>
</dbReference>
<comment type="subunit">
    <text evidence="3">Homodimer.</text>
</comment>
<dbReference type="InterPro" id="IPR004636">
    <property type="entry name" value="AcOrn/SuccOrn_fam"/>
</dbReference>
<dbReference type="Proteomes" id="UP001156614">
    <property type="component" value="Unassembled WGS sequence"/>
</dbReference>
<keyword evidence="1 3" id="KW-0032">Aminotransferase</keyword>
<evidence type="ECO:0000313" key="5">
    <source>
        <dbReference type="Proteomes" id="UP001156614"/>
    </source>
</evidence>
<comment type="subcellular location">
    <subcellularLocation>
        <location evidence="3">Cytoplasm</location>
    </subcellularLocation>
</comment>
<comment type="cofactor">
    <cofactor evidence="3">
        <name>pyridoxal 5'-phosphate</name>
        <dbReference type="ChEBI" id="CHEBI:597326"/>
    </cofactor>
    <text evidence="3">Binds 1 pyridoxal phosphate per subunit.</text>
</comment>
<evidence type="ECO:0000256" key="2">
    <source>
        <dbReference type="ARBA" id="ARBA00022898"/>
    </source>
</evidence>
<dbReference type="NCBIfam" id="TIGR00707">
    <property type="entry name" value="argD"/>
    <property type="match status" value="1"/>
</dbReference>
<feature type="binding site" evidence="3">
    <location>
        <position position="171"/>
    </location>
    <ligand>
        <name>pyridoxal 5'-phosphate</name>
        <dbReference type="ChEBI" id="CHEBI:597326"/>
    </ligand>
</feature>
<dbReference type="InterPro" id="IPR015422">
    <property type="entry name" value="PyrdxlP-dep_Trfase_small"/>
</dbReference>
<dbReference type="NCBIfam" id="NF002325">
    <property type="entry name" value="PRK01278.1"/>
    <property type="match status" value="1"/>
</dbReference>
<dbReference type="InterPro" id="IPR050103">
    <property type="entry name" value="Class-III_PLP-dep_AT"/>
</dbReference>
<keyword evidence="3" id="KW-0808">Transferase</keyword>
<proteinExistence type="inferred from homology"/>
<accession>A0AAV5NHK8</accession>
<dbReference type="CDD" id="cd00610">
    <property type="entry name" value="OAT_like"/>
    <property type="match status" value="1"/>
</dbReference>
<comment type="miscellaneous">
    <text evidence="3">May also have succinyldiaminopimelate aminotransferase activity, thus carrying out the corresponding step in lysine biosynthesis.</text>
</comment>
<dbReference type="EC" id="2.6.1.11" evidence="3"/>
<dbReference type="HAMAP" id="MF_01107">
    <property type="entry name" value="ArgD_aminotrans_3"/>
    <property type="match status" value="1"/>
</dbReference>
<dbReference type="Pfam" id="PF00202">
    <property type="entry name" value="Aminotran_3"/>
    <property type="match status" value="1"/>
</dbReference>
<gene>
    <name evidence="4" type="primary">argD1</name>
    <name evidence="3" type="synonym">argD</name>
    <name evidence="4" type="ORF">GCM10007867_26960</name>
</gene>
<dbReference type="PIRSF" id="PIRSF000521">
    <property type="entry name" value="Transaminase_4ab_Lys_Orn"/>
    <property type="match status" value="1"/>
</dbReference>
<feature type="modified residue" description="N6-(pyridoxal phosphate)lysine" evidence="3">
    <location>
        <position position="285"/>
    </location>
</feature>
<dbReference type="EMBL" id="BSNU01000005">
    <property type="protein sequence ID" value="GLQ63850.1"/>
    <property type="molecule type" value="Genomic_DNA"/>
</dbReference>
<reference evidence="5" key="1">
    <citation type="journal article" date="2019" name="Int. J. Syst. Evol. Microbiol.">
        <title>The Global Catalogue of Microorganisms (GCM) 10K type strain sequencing project: providing services to taxonomists for standard genome sequencing and annotation.</title>
        <authorList>
            <consortium name="The Broad Institute Genomics Platform"/>
            <consortium name="The Broad Institute Genome Sequencing Center for Infectious Disease"/>
            <person name="Wu L."/>
            <person name="Ma J."/>
        </authorList>
    </citation>
    <scope>NUCLEOTIDE SEQUENCE [LARGE SCALE GENOMIC DNA]</scope>
    <source>
        <strain evidence="5">NBRC 3267</strain>
    </source>
</reference>
<keyword evidence="2 3" id="KW-0663">Pyridoxal phosphate</keyword>
<feature type="binding site" evidence="3">
    <location>
        <position position="313"/>
    </location>
    <ligand>
        <name>N(2)-acetyl-L-ornithine</name>
        <dbReference type="ChEBI" id="CHEBI:57805"/>
    </ligand>
</feature>
<feature type="binding site" evidence="3">
    <location>
        <position position="314"/>
    </location>
    <ligand>
        <name>pyridoxal 5'-phosphate</name>
        <dbReference type="ChEBI" id="CHEBI:597326"/>
    </ligand>
</feature>
<feature type="binding site" evidence="3">
    <location>
        <position position="174"/>
    </location>
    <ligand>
        <name>N(2)-acetyl-L-ornithine</name>
        <dbReference type="ChEBI" id="CHEBI:57805"/>
    </ligand>
</feature>
<comment type="catalytic activity">
    <reaction evidence="3">
        <text>N(2)-acetyl-L-ornithine + 2-oxoglutarate = N-acetyl-L-glutamate 5-semialdehyde + L-glutamate</text>
        <dbReference type="Rhea" id="RHEA:18049"/>
        <dbReference type="ChEBI" id="CHEBI:16810"/>
        <dbReference type="ChEBI" id="CHEBI:29123"/>
        <dbReference type="ChEBI" id="CHEBI:29985"/>
        <dbReference type="ChEBI" id="CHEBI:57805"/>
        <dbReference type="EC" id="2.6.1.11"/>
    </reaction>
</comment>
<evidence type="ECO:0000256" key="1">
    <source>
        <dbReference type="ARBA" id="ARBA00022576"/>
    </source>
</evidence>
<comment type="pathway">
    <text evidence="3">Amino-acid biosynthesis; L-arginine biosynthesis; N(2)-acetyl-L-ornithine from L-glutamate: step 4/4.</text>
</comment>
<feature type="binding site" evidence="3">
    <location>
        <begin position="138"/>
        <end position="139"/>
    </location>
    <ligand>
        <name>pyridoxal 5'-phosphate</name>
        <dbReference type="ChEBI" id="CHEBI:597326"/>
    </ligand>
</feature>
<keyword evidence="3" id="KW-0055">Arginine biosynthesis</keyword>
<comment type="caution">
    <text evidence="4">The sequence shown here is derived from an EMBL/GenBank/DDBJ whole genome shotgun (WGS) entry which is preliminary data.</text>
</comment>
<evidence type="ECO:0000313" key="4">
    <source>
        <dbReference type="EMBL" id="GLQ63850.1"/>
    </source>
</evidence>
<dbReference type="InterPro" id="IPR015424">
    <property type="entry name" value="PyrdxlP-dep_Trfase"/>
</dbReference>
<dbReference type="Gene3D" id="3.40.640.10">
    <property type="entry name" value="Type I PLP-dependent aspartate aminotransferase-like (Major domain)"/>
    <property type="match status" value="1"/>
</dbReference>
<name>A0AAV5NHK8_9PROT</name>
<dbReference type="GO" id="GO:0042802">
    <property type="term" value="F:identical protein binding"/>
    <property type="evidence" value="ECO:0007669"/>
    <property type="project" value="TreeGrafter"/>
</dbReference>
<dbReference type="PANTHER" id="PTHR11986">
    <property type="entry name" value="AMINOTRANSFERASE CLASS III"/>
    <property type="match status" value="1"/>
</dbReference>
<dbReference type="AlphaFoldDB" id="A0AAV5NHK8"/>
<organism evidence="4 5">
    <name type="scientific">Gluconobacter cerinus</name>
    <dbReference type="NCBI Taxonomy" id="38307"/>
    <lineage>
        <taxon>Bacteria</taxon>
        <taxon>Pseudomonadati</taxon>
        <taxon>Pseudomonadota</taxon>
        <taxon>Alphaproteobacteria</taxon>
        <taxon>Acetobacterales</taxon>
        <taxon>Acetobacteraceae</taxon>
        <taxon>Gluconobacter</taxon>
    </lineage>
</organism>
<feature type="binding site" evidence="3">
    <location>
        <begin position="256"/>
        <end position="259"/>
    </location>
    <ligand>
        <name>pyridoxal 5'-phosphate</name>
        <dbReference type="ChEBI" id="CHEBI:597326"/>
    </ligand>
</feature>
<dbReference type="InterPro" id="IPR015421">
    <property type="entry name" value="PyrdxlP-dep_Trfase_major"/>
</dbReference>
<evidence type="ECO:0000256" key="3">
    <source>
        <dbReference type="HAMAP-Rule" id="MF_01107"/>
    </source>
</evidence>
<sequence length="442" mass="46880">MTDRISAAQYVSAESLALPRATGAGFSDSAAFIHPDPGSTIIMISSLMPNYKRADLAFEQGEGVWLTASDGRRYLDFGAGIAVSSLGHGHPKLVKTIADQAAKVMHVSNLYRIPQAEKLADLLVKNSFADSVLFCNSGAEANEGMVKMIRRAQFENGHPERTRILCFDGAFHGRTLAMISATGNPAYQKGFGPVVEGFDHAPFNNTNTLRAAITPETAGIIVEPIQGESGIKPASEVFMKALRAVCDEHGIYLGFDEVQTGVGRTGKLFAHEWYGIKPDVISIAKGIGGGFPLGAVLATEELAKHLTPGSHGTTFGGNPLACAAGTTVLEEVLRPGFLEHVCAVGEAFDGMLRDVVKRSPGVFDDVRGMGLMRGLHCVPPVGEVMPLVTAAGLLTVGAGDNVLRLVPPLIVTEEDCQEACKKLIEAAEAYVAAHKKEQENVS</sequence>
<keyword evidence="3" id="KW-0028">Amino-acid biosynthesis</keyword>
<comment type="similarity">
    <text evidence="3">Belongs to the class-III pyridoxal-phosphate-dependent aminotransferase family. ArgD subfamily.</text>
</comment>
<dbReference type="InterPro" id="IPR005814">
    <property type="entry name" value="Aminotrans_3"/>
</dbReference>
<dbReference type="GO" id="GO:0006526">
    <property type="term" value="P:L-arginine biosynthetic process"/>
    <property type="evidence" value="ECO:0007669"/>
    <property type="project" value="UniProtKB-UniRule"/>
</dbReference>
<protein>
    <recommendedName>
        <fullName evidence="3">Acetylornithine aminotransferase</fullName>
        <shortName evidence="3">ACOAT</shortName>
        <ecNumber evidence="3">2.6.1.11</ecNumber>
    </recommendedName>
</protein>
<dbReference type="GO" id="GO:0030170">
    <property type="term" value="F:pyridoxal phosphate binding"/>
    <property type="evidence" value="ECO:0007669"/>
    <property type="project" value="InterPro"/>
</dbReference>
<dbReference type="SUPFAM" id="SSF53383">
    <property type="entry name" value="PLP-dependent transferases"/>
    <property type="match status" value="1"/>
</dbReference>
<dbReference type="FunFam" id="3.40.640.10:FF:000004">
    <property type="entry name" value="Acetylornithine aminotransferase"/>
    <property type="match status" value="1"/>
</dbReference>